<evidence type="ECO:0000313" key="2">
    <source>
        <dbReference type="EMBL" id="CAA7265242.1"/>
    </source>
</evidence>
<comment type="caution">
    <text evidence="2">The sequence shown here is derived from an EMBL/GenBank/DDBJ whole genome shotgun (WGS) entry which is preliminary data.</text>
</comment>
<dbReference type="OrthoDB" id="3215907at2759"/>
<sequence>MSTSMTAQSLPPTQNTLDREQRSRLLRSARKLEAVLGATPYLLESYLLESQPDIAAAPSDNGSDATLVVVAAPTFTPSPSPSPSTHHSQSKPRSHTRSRPATPQPPAGPRRPNTNKTSSRQGRISPSSSVSSFDPAEPEYVFVDCRSRAAPYTVQFVPDPNEDYSESSAYSTPASSRCPSPMPMPKKELKSSSAPLAVALDLPAVRHTHTHTRTISTSSNKKAKGPQALAQPLLLRLRSVPISTLPPHAALNLRKGVSADETCHGPLTTEDGGLGLKTEDSEKGICSAPAKVKPSTEKKPLSPVSSTFNITASKHSSSSNSSSSCSTISGSTITHSTITHHHPSRLPRRFSVSSYSASAYSQPSYSHSTANRHANSYLMDLPSPTPSFTSALSSFDHPPLSPMIAALDIPSSPSSPSFTHPTRHKKGPNSRSLTDREKRRKMAKDGQKGPNSRSLTDREKRRKMAKLQRTLGENVPPELVFRAVVGGSSSAPASSSASTANANSASSSSSSSVKTTDKTTASASASATVLTNPAKRTSSLSMAVPRPRAIDVFAAQYQRHQASRSMVMGGGVGMPLAVAEAPVPAPSSTQPEAVATTPASKVIEKLRERTISERTKSSSGNCSTSASGSSTASSGSTTATGGERRKKHRPRSLTLGSASAFVGAESAIAASKASDRKGKSKMKALPNSPMHSLSQSQTQSQSQAERQTQAERQAERNRLFPSRGTVSLDSERSIATTTATDDREVPFAAVGRRMDSYPLPGDGKEDAHANANVNVNGQLTVEWGRRKEREWSGEWNKRDMEEVARALRGLKAH</sequence>
<feature type="region of interest" description="Disordered" evidence="1">
    <location>
        <begin position="68"/>
        <end position="135"/>
    </location>
</feature>
<reference evidence="2 3" key="1">
    <citation type="submission" date="2020-01" db="EMBL/GenBank/DDBJ databases">
        <authorList>
            <person name="Gupta K D."/>
        </authorList>
    </citation>
    <scope>NUCLEOTIDE SEQUENCE [LARGE SCALE GENOMIC DNA]</scope>
</reference>
<feature type="region of interest" description="Disordered" evidence="1">
    <location>
        <begin position="1"/>
        <end position="23"/>
    </location>
</feature>
<feature type="compositionally biased region" description="Polar residues" evidence="1">
    <location>
        <begin position="724"/>
        <end position="739"/>
    </location>
</feature>
<feature type="region of interest" description="Disordered" evidence="1">
    <location>
        <begin position="403"/>
        <end position="473"/>
    </location>
</feature>
<feature type="compositionally biased region" description="Low complexity" evidence="1">
    <location>
        <begin position="166"/>
        <end position="176"/>
    </location>
</feature>
<gene>
    <name evidence="2" type="ORF">AAE3_LOCUS7385</name>
</gene>
<feature type="compositionally biased region" description="Low complexity" evidence="1">
    <location>
        <begin position="695"/>
        <end position="707"/>
    </location>
</feature>
<feature type="region of interest" description="Disordered" evidence="1">
    <location>
        <begin position="156"/>
        <end position="188"/>
    </location>
</feature>
<evidence type="ECO:0000256" key="1">
    <source>
        <dbReference type="SAM" id="MobiDB-lite"/>
    </source>
</evidence>
<accession>A0A8S0X2M7</accession>
<proteinExistence type="predicted"/>
<feature type="region of interest" description="Disordered" evidence="1">
    <location>
        <begin position="608"/>
        <end position="658"/>
    </location>
</feature>
<protein>
    <submittedName>
        <fullName evidence="2">Uncharacterized protein</fullName>
    </submittedName>
</protein>
<feature type="compositionally biased region" description="Basic and acidic residues" evidence="1">
    <location>
        <begin position="708"/>
        <end position="718"/>
    </location>
</feature>
<feature type="compositionally biased region" description="Low complexity" evidence="1">
    <location>
        <begin position="118"/>
        <end position="132"/>
    </location>
</feature>
<feature type="compositionally biased region" description="Polar residues" evidence="1">
    <location>
        <begin position="1"/>
        <end position="16"/>
    </location>
</feature>
<feature type="compositionally biased region" description="Basic and acidic residues" evidence="1">
    <location>
        <begin position="433"/>
        <end position="447"/>
    </location>
</feature>
<dbReference type="AlphaFoldDB" id="A0A8S0X2M7"/>
<feature type="compositionally biased region" description="Low complexity" evidence="1">
    <location>
        <begin position="617"/>
        <end position="641"/>
    </location>
</feature>
<feature type="region of interest" description="Disordered" evidence="1">
    <location>
        <begin position="488"/>
        <end position="516"/>
    </location>
</feature>
<feature type="region of interest" description="Disordered" evidence="1">
    <location>
        <begin position="670"/>
        <end position="744"/>
    </location>
</feature>
<feature type="compositionally biased region" description="Basic residues" evidence="1">
    <location>
        <begin position="88"/>
        <end position="98"/>
    </location>
</feature>
<name>A0A8S0X2M7_CYCAE</name>
<keyword evidence="3" id="KW-1185">Reference proteome</keyword>
<dbReference type="EMBL" id="CACVBS010000047">
    <property type="protein sequence ID" value="CAA7265242.1"/>
    <property type="molecule type" value="Genomic_DNA"/>
</dbReference>
<evidence type="ECO:0000313" key="3">
    <source>
        <dbReference type="Proteomes" id="UP000467700"/>
    </source>
</evidence>
<organism evidence="2 3">
    <name type="scientific">Cyclocybe aegerita</name>
    <name type="common">Black poplar mushroom</name>
    <name type="synonym">Agrocybe aegerita</name>
    <dbReference type="NCBI Taxonomy" id="1973307"/>
    <lineage>
        <taxon>Eukaryota</taxon>
        <taxon>Fungi</taxon>
        <taxon>Dikarya</taxon>
        <taxon>Basidiomycota</taxon>
        <taxon>Agaricomycotina</taxon>
        <taxon>Agaricomycetes</taxon>
        <taxon>Agaricomycetidae</taxon>
        <taxon>Agaricales</taxon>
        <taxon>Agaricineae</taxon>
        <taxon>Bolbitiaceae</taxon>
        <taxon>Cyclocybe</taxon>
    </lineage>
</organism>
<dbReference type="Proteomes" id="UP000467700">
    <property type="component" value="Unassembled WGS sequence"/>
</dbReference>